<accession>A0AAN7WHJ9</accession>
<name>A0AAN7WHJ9_9SACH</name>
<evidence type="ECO:0000313" key="3">
    <source>
        <dbReference type="Proteomes" id="UP001306508"/>
    </source>
</evidence>
<dbReference type="SUPFAM" id="SSF56300">
    <property type="entry name" value="Metallo-dependent phosphatases"/>
    <property type="match status" value="1"/>
</dbReference>
<feature type="domain" description="Calcineurin-like phosphoesterase" evidence="1">
    <location>
        <begin position="271"/>
        <end position="538"/>
    </location>
</feature>
<dbReference type="PANTHER" id="PTHR32440:SF0">
    <property type="entry name" value="PHOSPHATASE DCR2-RELATED"/>
    <property type="match status" value="1"/>
</dbReference>
<evidence type="ECO:0000259" key="1">
    <source>
        <dbReference type="Pfam" id="PF00149"/>
    </source>
</evidence>
<dbReference type="EMBL" id="JAWIZZ010000041">
    <property type="protein sequence ID" value="KAK5780398.1"/>
    <property type="molecule type" value="Genomic_DNA"/>
</dbReference>
<dbReference type="GO" id="GO:0004721">
    <property type="term" value="F:phosphoprotein phosphatase activity"/>
    <property type="evidence" value="ECO:0007669"/>
    <property type="project" value="TreeGrafter"/>
</dbReference>
<dbReference type="PANTHER" id="PTHR32440">
    <property type="entry name" value="PHOSPHATASE DCR2-RELATED-RELATED"/>
    <property type="match status" value="1"/>
</dbReference>
<dbReference type="CDD" id="cd07383">
    <property type="entry name" value="MPP_Dcr2"/>
    <property type="match status" value="1"/>
</dbReference>
<dbReference type="Pfam" id="PF00149">
    <property type="entry name" value="Metallophos"/>
    <property type="match status" value="1"/>
</dbReference>
<dbReference type="AlphaFoldDB" id="A0AAN7WHJ9"/>
<keyword evidence="3" id="KW-1185">Reference proteome</keyword>
<organism evidence="2 3">
    <name type="scientific">Arxiozyma heterogenica</name>
    <dbReference type="NCBI Taxonomy" id="278026"/>
    <lineage>
        <taxon>Eukaryota</taxon>
        <taxon>Fungi</taxon>
        <taxon>Dikarya</taxon>
        <taxon>Ascomycota</taxon>
        <taxon>Saccharomycotina</taxon>
        <taxon>Saccharomycetes</taxon>
        <taxon>Saccharomycetales</taxon>
        <taxon>Saccharomycetaceae</taxon>
        <taxon>Arxiozyma</taxon>
    </lineage>
</organism>
<evidence type="ECO:0000313" key="2">
    <source>
        <dbReference type="EMBL" id="KAK5780398.1"/>
    </source>
</evidence>
<dbReference type="InterPro" id="IPR029052">
    <property type="entry name" value="Metallo-depent_PP-like"/>
</dbReference>
<proteinExistence type="predicted"/>
<dbReference type="Proteomes" id="UP001306508">
    <property type="component" value="Unassembled WGS sequence"/>
</dbReference>
<dbReference type="Gene3D" id="3.60.21.10">
    <property type="match status" value="1"/>
</dbReference>
<dbReference type="InterPro" id="IPR004843">
    <property type="entry name" value="Calcineurin-like_PHP"/>
</dbReference>
<protein>
    <recommendedName>
        <fullName evidence="1">Calcineurin-like phosphoesterase domain-containing protein</fullName>
    </recommendedName>
</protein>
<gene>
    <name evidence="2" type="ORF">RI543_002154</name>
</gene>
<reference evidence="3" key="1">
    <citation type="submission" date="2023-07" db="EMBL/GenBank/DDBJ databases">
        <title>A draft genome of Kazachstania heterogenica Y-27499.</title>
        <authorList>
            <person name="Donic C."/>
            <person name="Kralova J.S."/>
            <person name="Fidel L."/>
            <person name="Ben-Dor S."/>
            <person name="Jung S."/>
        </authorList>
    </citation>
    <scope>NUCLEOTIDE SEQUENCE [LARGE SCALE GENOMIC DNA]</scope>
    <source>
        <strain evidence="3">Y27499</strain>
    </source>
</reference>
<comment type="caution">
    <text evidence="2">The sequence shown here is derived from an EMBL/GenBank/DDBJ whole genome shotgun (WGS) entry which is preliminary data.</text>
</comment>
<sequence length="613" mass="71094">MLSIFTLNHYLLKYWIKDYKYQQVRFVFKEEYNVDYLIDQLDWDPNDHLMTNIGMKRCYHIFKQFQWCFHMYQLFDNEKPLPNSNNMNKDDIDIISYFTKRRIVEKDLTGSYQTEWFGSSLYYFYDTINIPDIIPLILHFANDNDNNHNPRILKGFKSISLISNDNENNNNNKYIQFDKFLLEPIDLTIDLLKSGEINSIITDFTILFGDDCVDPRPDWTLIKSTAIYDHYLASSYLSYKTLVPLSIFGNDNGNNTDWKNVELYPNEDGKFKIVQLSDLHMGINEGKCLDEYPIPVNRDTEPCRADPKTLNFINTVLDIEKPQLVVFTGDQIMGQESLQDSETTLLKAISPVIERKIPWALTWGNHDDEGSLSRWQLSELVVRLPYTIFQFSGFDTKDNTFGVGNYIKQIKQKNDSADGDGLPLITLYFLDSHKYSKSSKLSPGYDWIKEKQWNHIKKVYENNLKSDILKVPNHLSMAFFHIPLPEYLNQKSKKNPDSVNEIVGTFKEGVTAPKYNSGGLMALDSMEVQVTSCGHDHCNDYCLKDDSTPNHNIWLCYGGSAGERAYAGYGGTERRIRIYELDTKVGSIKSWKRLNGSPEEIFDFQILVNNQSI</sequence>
<dbReference type="GO" id="GO:0005737">
    <property type="term" value="C:cytoplasm"/>
    <property type="evidence" value="ECO:0007669"/>
    <property type="project" value="TreeGrafter"/>
</dbReference>